<dbReference type="InterPro" id="IPR051182">
    <property type="entry name" value="Euk_NMN_adenylyltrnsfrase"/>
</dbReference>
<keyword evidence="3" id="KW-1185">Reference proteome</keyword>
<proteinExistence type="predicted"/>
<evidence type="ECO:0000256" key="1">
    <source>
        <dbReference type="SAM" id="MobiDB-lite"/>
    </source>
</evidence>
<protein>
    <submittedName>
        <fullName evidence="2">Nicotinamide/nicotinic acid mononucleotide adenylyltransferase 1</fullName>
    </submittedName>
</protein>
<evidence type="ECO:0000313" key="3">
    <source>
        <dbReference type="Proteomes" id="UP001626550"/>
    </source>
</evidence>
<reference evidence="2 3" key="1">
    <citation type="submission" date="2024-11" db="EMBL/GenBank/DDBJ databases">
        <title>Adaptive evolution of stress response genes in parasites aligns with host niche diversity.</title>
        <authorList>
            <person name="Hahn C."/>
            <person name="Resl P."/>
        </authorList>
    </citation>
    <scope>NUCLEOTIDE SEQUENCE [LARGE SCALE GENOMIC DNA]</scope>
    <source>
        <strain evidence="2">EGGRZ-B1_66</strain>
        <tissue evidence="2">Body</tissue>
    </source>
</reference>
<evidence type="ECO:0000313" key="2">
    <source>
        <dbReference type="EMBL" id="KAL3314709.1"/>
    </source>
</evidence>
<dbReference type="GO" id="GO:0016779">
    <property type="term" value="F:nucleotidyltransferase activity"/>
    <property type="evidence" value="ECO:0007669"/>
    <property type="project" value="UniProtKB-KW"/>
</dbReference>
<keyword evidence="2" id="KW-0808">Transferase</keyword>
<organism evidence="2 3">
    <name type="scientific">Cichlidogyrus casuarinus</name>
    <dbReference type="NCBI Taxonomy" id="1844966"/>
    <lineage>
        <taxon>Eukaryota</taxon>
        <taxon>Metazoa</taxon>
        <taxon>Spiralia</taxon>
        <taxon>Lophotrochozoa</taxon>
        <taxon>Platyhelminthes</taxon>
        <taxon>Monogenea</taxon>
        <taxon>Monopisthocotylea</taxon>
        <taxon>Dactylogyridea</taxon>
        <taxon>Ancyrocephalidae</taxon>
        <taxon>Cichlidogyrus</taxon>
    </lineage>
</organism>
<feature type="region of interest" description="Disordered" evidence="1">
    <location>
        <begin position="47"/>
        <end position="72"/>
    </location>
</feature>
<name>A0ABD2Q557_9PLAT</name>
<dbReference type="AlphaFoldDB" id="A0ABD2Q557"/>
<dbReference type="EMBL" id="JBJKFK010000925">
    <property type="protein sequence ID" value="KAL3314709.1"/>
    <property type="molecule type" value="Genomic_DNA"/>
</dbReference>
<dbReference type="Gene3D" id="3.40.50.620">
    <property type="entry name" value="HUPs"/>
    <property type="match status" value="1"/>
</dbReference>
<dbReference type="PANTHER" id="PTHR12039:SF0">
    <property type="entry name" value="NICOTINAMIDE-NUCLEOTIDE ADENYLYLTRANSFERASE"/>
    <property type="match status" value="1"/>
</dbReference>
<accession>A0ABD2Q557</accession>
<gene>
    <name evidence="2" type="primary">NMNAT1</name>
    <name evidence="2" type="ORF">Ciccas_006669</name>
</gene>
<sequence length="214" mass="23721">METSQEEEAPLAVPEESAQMEQETIEAPEIVSEEPVVQEFIDVSTSPLKIETEESTVPQSHPSPVTGGDRLPGVATTQWLIDRLEDTLSLYMKNQSRTLDSSSESAPTEVRLSRKCKCLCANGPSSSLKESKSKFPSLASGAKWPRVRVKLVCGSDLLLSFGTPGLWEAADLDVLLREFGIICITRPEFDAVRFIKENDILHKYEVRTMSVCFN</sequence>
<dbReference type="PANTHER" id="PTHR12039">
    <property type="entry name" value="NICOTINAMIDE MONONUCLEOTIDE ADENYLYLTRANSFERASE"/>
    <property type="match status" value="1"/>
</dbReference>
<feature type="region of interest" description="Disordered" evidence="1">
    <location>
        <begin position="1"/>
        <end position="29"/>
    </location>
</feature>
<dbReference type="SUPFAM" id="SSF52374">
    <property type="entry name" value="Nucleotidylyl transferase"/>
    <property type="match status" value="1"/>
</dbReference>
<dbReference type="Proteomes" id="UP001626550">
    <property type="component" value="Unassembled WGS sequence"/>
</dbReference>
<comment type="caution">
    <text evidence="2">The sequence shown here is derived from an EMBL/GenBank/DDBJ whole genome shotgun (WGS) entry which is preliminary data.</text>
</comment>
<dbReference type="InterPro" id="IPR014729">
    <property type="entry name" value="Rossmann-like_a/b/a_fold"/>
</dbReference>
<keyword evidence="2" id="KW-0548">Nucleotidyltransferase</keyword>